<keyword evidence="16" id="KW-1185">Reference proteome</keyword>
<dbReference type="InterPro" id="IPR046956">
    <property type="entry name" value="RLP23-like"/>
</dbReference>
<evidence type="ECO:0000256" key="1">
    <source>
        <dbReference type="ARBA" id="ARBA00004251"/>
    </source>
</evidence>
<evidence type="ECO:0000259" key="14">
    <source>
        <dbReference type="PROSITE" id="PS50158"/>
    </source>
</evidence>
<keyword evidence="3" id="KW-1003">Cell membrane</keyword>
<evidence type="ECO:0000256" key="11">
    <source>
        <dbReference type="ARBA" id="ARBA00023180"/>
    </source>
</evidence>
<evidence type="ECO:0000256" key="12">
    <source>
        <dbReference type="PROSITE-ProRule" id="PRU00047"/>
    </source>
</evidence>
<feature type="region of interest" description="Disordered" evidence="13">
    <location>
        <begin position="129"/>
        <end position="156"/>
    </location>
</feature>
<dbReference type="GO" id="GO:0005886">
    <property type="term" value="C:plasma membrane"/>
    <property type="evidence" value="ECO:0007669"/>
    <property type="project" value="UniProtKB-SubCell"/>
</dbReference>
<sequence length="1100" mass="123847">MARIIGGLNKEIADIVELHHYVEVEDLVNMAMKVERQLYNKGAVKTYSKSKAKWGSTWSKFYEQWKDKVLETPKNKDKGTFIHKGTTNSSSFTSNPRNRDLKCFKCQGLGHIASECPNKRTMVLRGKEIGSESDDDNDSIHSSMPSLEDASSDDEDVQYPVKGESLVVRRVLNSNVKEESLEQRANIFHTCCLIMGKMCSMIIDGGSCANVASTTLIDKLRLKCEKHLAPYRLQWLNDSGEVKVTKQVVIAFSIGKYEDEVICDVVPMQASHLLFGRPWKFDRRVLHDGYKNRYSFELNGHKFTLAPLSPKEVYLDQMKLQHSSGGPRSEGKKNEERKEAIREKNQIKGPLVCEKKEKKCVYFYNEPSYPKTASWGNGSNCCFWDGVTCDFISGHVIGLDLSCSWLKGHFHPNSTIFQLSHLQSFNLAFNNFSGSSISSQLGDLVTLTHLNLSSSRFSGEIPSKISQLSKLVSHDLSSWNDFTSFEPSAWEKLILNVTNLRELVLDHVNMSSIRPSFVSLLMNLSSSLVTLSLSEIGLEGEMANDILCLQNLQKLREVPDSLGHLKSLNVLYLYSCQFQGHVTPSLGNLTQLTDLNLSFSNLSGQIPSSLFSNLEHLTSLSLSRNNFSVEIPSSLSNLENLTYLALSKNNFSGEIPNVFEKLTKLEVLSFSRTLDLSNNKFLLISFDNDVDYSIPSLQSLELSSCNINSFPRLGNLQNLYFLNLSYNNIHGKIPKWFNKVGNGSLASLALSHKKLTSAEDLSMRSLRFLDLSFNMLEGSLPIPSSFASIFSISNNKFIGSISFLFCNASSLLILNLSHNKLTSPIPQCLVAFPYLLVLDLQMNNLVGTIPRNFSKDNSLQTLHFNGNQLQGSLPLSLAHCTQLEILDVGENFIVDRFPDWLEDLQELQVLVLRENKFYGSFRSSNKSTQSFPKLRIFYVSKKIFNGSLPTAYFNKFKGMMEIYYGAVGLQYMNNNDYFYKDSVVITLKGIIIELVRIQTTFTIVDLSNNMFDGKIPEIIGKLNSLIGQQFDTFSNDSYVGNEGLCGFPLSKTCGEDKRAWLPSNYDPNEEFEIGWKPGVNQRKWQEGSRNRARASPGRTN</sequence>
<evidence type="ECO:0000256" key="10">
    <source>
        <dbReference type="ARBA" id="ARBA00023170"/>
    </source>
</evidence>
<dbReference type="PROSITE" id="PS51450">
    <property type="entry name" value="LRR"/>
    <property type="match status" value="1"/>
</dbReference>
<keyword evidence="12" id="KW-0862">Zinc</keyword>
<evidence type="ECO:0000256" key="5">
    <source>
        <dbReference type="ARBA" id="ARBA00022692"/>
    </source>
</evidence>
<dbReference type="PANTHER" id="PTHR48061:SF46">
    <property type="entry name" value="LEUCINE-RICH REPEAT-CONTAINING N-TERMINAL PLANT-TYPE DOMAIN-CONTAINING PROTEIN"/>
    <property type="match status" value="1"/>
</dbReference>
<dbReference type="GO" id="GO:0003676">
    <property type="term" value="F:nucleic acid binding"/>
    <property type="evidence" value="ECO:0007669"/>
    <property type="project" value="InterPro"/>
</dbReference>
<dbReference type="Pfam" id="PF08263">
    <property type="entry name" value="LRRNT_2"/>
    <property type="match status" value="1"/>
</dbReference>
<feature type="domain" description="CCHC-type" evidence="14">
    <location>
        <begin position="102"/>
        <end position="118"/>
    </location>
</feature>
<keyword evidence="7" id="KW-0677">Repeat</keyword>
<dbReference type="SMART" id="SM00343">
    <property type="entry name" value="ZnF_C2HC"/>
    <property type="match status" value="1"/>
</dbReference>
<dbReference type="InterPro" id="IPR003591">
    <property type="entry name" value="Leu-rich_rpt_typical-subtyp"/>
</dbReference>
<evidence type="ECO:0000256" key="2">
    <source>
        <dbReference type="ARBA" id="ARBA00009592"/>
    </source>
</evidence>
<comment type="subcellular location">
    <subcellularLocation>
        <location evidence="1">Cell membrane</location>
        <topology evidence="1">Single-pass type I membrane protein</topology>
    </subcellularLocation>
</comment>
<dbReference type="InterPro" id="IPR021109">
    <property type="entry name" value="Peptidase_aspartic_dom_sf"/>
</dbReference>
<evidence type="ECO:0000313" key="15">
    <source>
        <dbReference type="EMBL" id="KAF7827075.1"/>
    </source>
</evidence>
<evidence type="ECO:0000256" key="4">
    <source>
        <dbReference type="ARBA" id="ARBA00022614"/>
    </source>
</evidence>
<evidence type="ECO:0000256" key="7">
    <source>
        <dbReference type="ARBA" id="ARBA00022737"/>
    </source>
</evidence>
<comment type="similarity">
    <text evidence="2">Belongs to the RLP family.</text>
</comment>
<evidence type="ECO:0000313" key="16">
    <source>
        <dbReference type="Proteomes" id="UP000634136"/>
    </source>
</evidence>
<feature type="compositionally biased region" description="Polar residues" evidence="13">
    <location>
        <begin position="85"/>
        <end position="96"/>
    </location>
</feature>
<keyword evidence="6" id="KW-0732">Signal</keyword>
<dbReference type="GO" id="GO:0009791">
    <property type="term" value="P:post-embryonic development"/>
    <property type="evidence" value="ECO:0007669"/>
    <property type="project" value="UniProtKB-ARBA"/>
</dbReference>
<dbReference type="CDD" id="cd00303">
    <property type="entry name" value="retropepsin_like"/>
    <property type="match status" value="1"/>
</dbReference>
<name>A0A834WKW5_9FABA</name>
<evidence type="ECO:0000256" key="3">
    <source>
        <dbReference type="ARBA" id="ARBA00022475"/>
    </source>
</evidence>
<dbReference type="GO" id="GO:0008270">
    <property type="term" value="F:zinc ion binding"/>
    <property type="evidence" value="ECO:0007669"/>
    <property type="project" value="UniProtKB-KW"/>
</dbReference>
<dbReference type="SUPFAM" id="SSF52047">
    <property type="entry name" value="RNI-like"/>
    <property type="match status" value="1"/>
</dbReference>
<dbReference type="InterPro" id="IPR013210">
    <property type="entry name" value="LRR_N_plant-typ"/>
</dbReference>
<dbReference type="PROSITE" id="PS50158">
    <property type="entry name" value="ZF_CCHC"/>
    <property type="match status" value="1"/>
</dbReference>
<dbReference type="OrthoDB" id="1394818at2759"/>
<dbReference type="EMBL" id="JAAIUW010000006">
    <property type="protein sequence ID" value="KAF7827075.1"/>
    <property type="molecule type" value="Genomic_DNA"/>
</dbReference>
<feature type="region of interest" description="Disordered" evidence="13">
    <location>
        <begin position="76"/>
        <end position="96"/>
    </location>
</feature>
<dbReference type="AlphaFoldDB" id="A0A834WKW5"/>
<dbReference type="Pfam" id="PF00098">
    <property type="entry name" value="zf-CCHC"/>
    <property type="match status" value="1"/>
</dbReference>
<dbReference type="GO" id="GO:0051707">
    <property type="term" value="P:response to other organism"/>
    <property type="evidence" value="ECO:0007669"/>
    <property type="project" value="UniProtKB-ARBA"/>
</dbReference>
<dbReference type="InterPro" id="IPR001611">
    <property type="entry name" value="Leu-rich_rpt"/>
</dbReference>
<comment type="caution">
    <text evidence="15">The sequence shown here is derived from an EMBL/GenBank/DDBJ whole genome shotgun (WGS) entry which is preliminary data.</text>
</comment>
<dbReference type="InterPro" id="IPR036875">
    <property type="entry name" value="Znf_CCHC_sf"/>
</dbReference>
<keyword evidence="8" id="KW-1133">Transmembrane helix</keyword>
<dbReference type="Gene3D" id="3.80.10.10">
    <property type="entry name" value="Ribonuclease Inhibitor"/>
    <property type="match status" value="4"/>
</dbReference>
<dbReference type="Pfam" id="PF00560">
    <property type="entry name" value="LRR_1"/>
    <property type="match status" value="6"/>
</dbReference>
<dbReference type="Gene3D" id="2.40.70.10">
    <property type="entry name" value="Acid Proteases"/>
    <property type="match status" value="1"/>
</dbReference>
<accession>A0A834WKW5</accession>
<dbReference type="Gene3D" id="4.10.60.10">
    <property type="entry name" value="Zinc finger, CCHC-type"/>
    <property type="match status" value="1"/>
</dbReference>
<keyword evidence="4" id="KW-0433">Leucine-rich repeat</keyword>
<keyword evidence="10 15" id="KW-0675">Receptor</keyword>
<keyword evidence="5" id="KW-0812">Transmembrane</keyword>
<protein>
    <submittedName>
        <fullName evidence="15">Receptor-like protein 7</fullName>
    </submittedName>
</protein>
<proteinExistence type="inferred from homology"/>
<evidence type="ECO:0000256" key="13">
    <source>
        <dbReference type="SAM" id="MobiDB-lite"/>
    </source>
</evidence>
<evidence type="ECO:0000256" key="6">
    <source>
        <dbReference type="ARBA" id="ARBA00022729"/>
    </source>
</evidence>
<keyword evidence="9" id="KW-0472">Membrane</keyword>
<evidence type="ECO:0000256" key="9">
    <source>
        <dbReference type="ARBA" id="ARBA00023136"/>
    </source>
</evidence>
<keyword evidence="11" id="KW-0325">Glycoprotein</keyword>
<gene>
    <name evidence="15" type="ORF">G2W53_018239</name>
</gene>
<dbReference type="FunFam" id="3.80.10.10:FF:000453">
    <property type="entry name" value="Leucine-rich receptor-like protein kinase family protein"/>
    <property type="match status" value="1"/>
</dbReference>
<dbReference type="InterPro" id="IPR001878">
    <property type="entry name" value="Znf_CCHC"/>
</dbReference>
<organism evidence="15 16">
    <name type="scientific">Senna tora</name>
    <dbReference type="NCBI Taxonomy" id="362788"/>
    <lineage>
        <taxon>Eukaryota</taxon>
        <taxon>Viridiplantae</taxon>
        <taxon>Streptophyta</taxon>
        <taxon>Embryophyta</taxon>
        <taxon>Tracheophyta</taxon>
        <taxon>Spermatophyta</taxon>
        <taxon>Magnoliopsida</taxon>
        <taxon>eudicotyledons</taxon>
        <taxon>Gunneridae</taxon>
        <taxon>Pentapetalae</taxon>
        <taxon>rosids</taxon>
        <taxon>fabids</taxon>
        <taxon>Fabales</taxon>
        <taxon>Fabaceae</taxon>
        <taxon>Caesalpinioideae</taxon>
        <taxon>Cassia clade</taxon>
        <taxon>Senna</taxon>
    </lineage>
</organism>
<dbReference type="Pfam" id="PF13855">
    <property type="entry name" value="LRR_8"/>
    <property type="match status" value="1"/>
</dbReference>
<dbReference type="InterPro" id="IPR032675">
    <property type="entry name" value="LRR_dom_sf"/>
</dbReference>
<evidence type="ECO:0000256" key="8">
    <source>
        <dbReference type="ARBA" id="ARBA00022989"/>
    </source>
</evidence>
<dbReference type="FunFam" id="3.80.10.10:FF:000041">
    <property type="entry name" value="LRR receptor-like serine/threonine-protein kinase ERECTA"/>
    <property type="match status" value="1"/>
</dbReference>
<dbReference type="Proteomes" id="UP000634136">
    <property type="component" value="Unassembled WGS sequence"/>
</dbReference>
<dbReference type="GO" id="GO:0006952">
    <property type="term" value="P:defense response"/>
    <property type="evidence" value="ECO:0007669"/>
    <property type="project" value="UniProtKB-ARBA"/>
</dbReference>
<feature type="compositionally biased region" description="Basic and acidic residues" evidence="13">
    <location>
        <begin position="329"/>
        <end position="341"/>
    </location>
</feature>
<dbReference type="SUPFAM" id="SSF57756">
    <property type="entry name" value="Retrovirus zinc finger-like domains"/>
    <property type="match status" value="1"/>
</dbReference>
<keyword evidence="12" id="KW-0863">Zinc-finger</keyword>
<dbReference type="SMART" id="SM00369">
    <property type="entry name" value="LRR_TYP"/>
    <property type="match status" value="6"/>
</dbReference>
<dbReference type="PANTHER" id="PTHR48061">
    <property type="entry name" value="LEUCINE-RICH REPEAT RECEPTOR PROTEIN KINASE EMS1-LIKE-RELATED"/>
    <property type="match status" value="1"/>
</dbReference>
<keyword evidence="12" id="KW-0479">Metal-binding</keyword>
<feature type="region of interest" description="Disordered" evidence="13">
    <location>
        <begin position="321"/>
        <end position="341"/>
    </location>
</feature>
<reference evidence="15" key="1">
    <citation type="submission" date="2020-09" db="EMBL/GenBank/DDBJ databases">
        <title>Genome-Enabled Discovery of Anthraquinone Biosynthesis in Senna tora.</title>
        <authorList>
            <person name="Kang S.-H."/>
            <person name="Pandey R.P."/>
            <person name="Lee C.-M."/>
            <person name="Sim J.-S."/>
            <person name="Jeong J.-T."/>
            <person name="Choi B.-S."/>
            <person name="Jung M."/>
            <person name="Ginzburg D."/>
            <person name="Zhao K."/>
            <person name="Won S.Y."/>
            <person name="Oh T.-J."/>
            <person name="Yu Y."/>
            <person name="Kim N.-H."/>
            <person name="Lee O.R."/>
            <person name="Lee T.-H."/>
            <person name="Bashyal P."/>
            <person name="Kim T.-S."/>
            <person name="Lee W.-H."/>
            <person name="Kawkins C."/>
            <person name="Kim C.-K."/>
            <person name="Kim J.S."/>
            <person name="Ahn B.O."/>
            <person name="Rhee S.Y."/>
            <person name="Sohng J.K."/>
        </authorList>
    </citation>
    <scope>NUCLEOTIDE SEQUENCE</scope>
    <source>
        <tissue evidence="15">Leaf</tissue>
    </source>
</reference>